<evidence type="ECO:0000256" key="3">
    <source>
        <dbReference type="SAM" id="Phobius"/>
    </source>
</evidence>
<gene>
    <name evidence="4" type="ORF">MNBD_GAMMA16-213</name>
</gene>
<dbReference type="AlphaFoldDB" id="A0A3B0ZTP6"/>
<keyword evidence="3" id="KW-0812">Transmembrane</keyword>
<evidence type="ECO:0000313" key="4">
    <source>
        <dbReference type="EMBL" id="VAW84016.1"/>
    </source>
</evidence>
<dbReference type="SUPFAM" id="SSF117281">
    <property type="entry name" value="Kelch motif"/>
    <property type="match status" value="2"/>
</dbReference>
<dbReference type="PANTHER" id="PTHR24412:SF489">
    <property type="entry name" value="RING FINGER DOMAIN AND KELCH REPEAT-CONTAINING PROTEIN DDB_G0271372"/>
    <property type="match status" value="1"/>
</dbReference>
<keyword evidence="1" id="KW-0880">Kelch repeat</keyword>
<keyword evidence="3" id="KW-1133">Transmembrane helix</keyword>
<dbReference type="EMBL" id="UOFO01000032">
    <property type="protein sequence ID" value="VAW84016.1"/>
    <property type="molecule type" value="Genomic_DNA"/>
</dbReference>
<dbReference type="PANTHER" id="PTHR24412">
    <property type="entry name" value="KELCH PROTEIN"/>
    <property type="match status" value="1"/>
</dbReference>
<dbReference type="SMART" id="SM00612">
    <property type="entry name" value="Kelch"/>
    <property type="match status" value="2"/>
</dbReference>
<dbReference type="InterPro" id="IPR006652">
    <property type="entry name" value="Kelch_1"/>
</dbReference>
<feature type="transmembrane region" description="Helical" evidence="3">
    <location>
        <begin position="7"/>
        <end position="25"/>
    </location>
</feature>
<accession>A0A3B0ZTP6</accession>
<reference evidence="4" key="1">
    <citation type="submission" date="2018-06" db="EMBL/GenBank/DDBJ databases">
        <authorList>
            <person name="Zhirakovskaya E."/>
        </authorList>
    </citation>
    <scope>NUCLEOTIDE SEQUENCE</scope>
</reference>
<name>A0A3B0ZTP6_9ZZZZ</name>
<evidence type="ECO:0000256" key="1">
    <source>
        <dbReference type="ARBA" id="ARBA00022441"/>
    </source>
</evidence>
<dbReference type="Gene3D" id="2.120.10.80">
    <property type="entry name" value="Kelch-type beta propeller"/>
    <property type="match status" value="2"/>
</dbReference>
<keyword evidence="2" id="KW-0677">Repeat</keyword>
<keyword evidence="3" id="KW-0472">Membrane</keyword>
<organism evidence="4">
    <name type="scientific">hydrothermal vent metagenome</name>
    <dbReference type="NCBI Taxonomy" id="652676"/>
    <lineage>
        <taxon>unclassified sequences</taxon>
        <taxon>metagenomes</taxon>
        <taxon>ecological metagenomes</taxon>
    </lineage>
</organism>
<dbReference type="InterPro" id="IPR015915">
    <property type="entry name" value="Kelch-typ_b-propeller"/>
</dbReference>
<sequence>MHADRSVFYGSISIFVIVILIILTYNTTLSLPVVHKTNQAPLGWAYAQSFQFERRAFSSAAHHNHIYIMGGVNNNGKYVRTVEYSKINSDGSLEPWQTTTPLSENRFYLDSVVIGRFIYVIGGANGPLGDDNIPLASVERAEILADGRLGPWIKQAYLTTPRRGLRVVHHNQTIYALGGYNGSFLRSVERANVLPSGEIISWDAELEHSLIDRYIHSAAIHNNKIFLLAGHVDKSDVMSYSDVETTTLQPNKAISPWSMEPSRLKQARFIASATAFNNYLYIAGGHDGTRRLNSVEFARISKQGRVSSWRNASTLNTARSATTLLHYRNFIYVLGGSSDHGVSNTVEYAMQDKWGNLRLPQ</sequence>
<proteinExistence type="predicted"/>
<dbReference type="Pfam" id="PF01344">
    <property type="entry name" value="Kelch_1"/>
    <property type="match status" value="3"/>
</dbReference>
<protein>
    <submittedName>
        <fullName evidence="4">Uncharacterized protein</fullName>
    </submittedName>
</protein>
<evidence type="ECO:0000256" key="2">
    <source>
        <dbReference type="ARBA" id="ARBA00022737"/>
    </source>
</evidence>